<evidence type="ECO:0000256" key="4">
    <source>
        <dbReference type="ARBA" id="ARBA00022679"/>
    </source>
</evidence>
<evidence type="ECO:0000256" key="1">
    <source>
        <dbReference type="ARBA" id="ARBA00010086"/>
    </source>
</evidence>
<evidence type="ECO:0000313" key="8">
    <source>
        <dbReference type="Proteomes" id="UP001203297"/>
    </source>
</evidence>
<dbReference type="Proteomes" id="UP001203297">
    <property type="component" value="Unassembled WGS sequence"/>
</dbReference>
<keyword evidence="3" id="KW-0489">Methyltransferase</keyword>
<evidence type="ECO:0000256" key="3">
    <source>
        <dbReference type="ARBA" id="ARBA00022603"/>
    </source>
</evidence>
<evidence type="ECO:0000313" key="7">
    <source>
        <dbReference type="EMBL" id="KAI0298360.1"/>
    </source>
</evidence>
<dbReference type="Gene3D" id="3.40.50.150">
    <property type="entry name" value="Vaccinia Virus protein VP39"/>
    <property type="match status" value="1"/>
</dbReference>
<dbReference type="SMART" id="SM01296">
    <property type="entry name" value="N2227"/>
    <property type="match status" value="1"/>
</dbReference>
<gene>
    <name evidence="7" type="ORF">B0F90DRAFT_1861986</name>
</gene>
<sequence>MATDSRDIEKEAEDEQAHFRNVVTAFQHYAPYTLTRNNRRRKDIFTLPREDQAILDQLDYKRKLSEIDDAILANAAFLNQIVANPEIFENNSGEDEEEEFLKARMAAGRRSAGEPVVVPSAQRILTARPGDSRPALHDHDHHDSHEHGHSHPHGLNSHPDQANPRRKHRPTDFDMDKVRSTLKQLVRDWSEEGMDEREASYRPMKESLLEHFSDIPAQESRSSSRHNFHVLIPGAGLGRLAYDVAKLGFTCQGNEFSHYMLLASYFILNRTKQVRQHTIYPYVHSLSNLPNRAAMLKRVHIPDVLPSELPSGSNFSLVAGDFEEVYGQPDGEVDPNDLSSGKWDAVLTCFFIDTAKNIVNYLRIIHRILAPGGIWINLGPLLWHFEENTSDPSVELDLEEVKALAARLGFEIKNERTIDTTYVNNKDSMLGYVYHAAFWTATKKL</sequence>
<dbReference type="PANTHER" id="PTHR12303">
    <property type="entry name" value="CARNOSINE N-METHYLTRANSFERASE"/>
    <property type="match status" value="1"/>
</dbReference>
<keyword evidence="5" id="KW-0949">S-adenosyl-L-methionine</keyword>
<evidence type="ECO:0000256" key="2">
    <source>
        <dbReference type="ARBA" id="ARBA00012003"/>
    </source>
</evidence>
<dbReference type="PANTHER" id="PTHR12303:SF6">
    <property type="entry name" value="CARNOSINE N-METHYLTRANSFERASE"/>
    <property type="match status" value="1"/>
</dbReference>
<comment type="similarity">
    <text evidence="1">Belongs to the carnosine N-methyltransferase family.</text>
</comment>
<name>A0AAD4M151_9AGAM</name>
<keyword evidence="8" id="KW-1185">Reference proteome</keyword>
<dbReference type="InterPro" id="IPR029063">
    <property type="entry name" value="SAM-dependent_MTases_sf"/>
</dbReference>
<organism evidence="7 8">
    <name type="scientific">Multifurca ochricompacta</name>
    <dbReference type="NCBI Taxonomy" id="376703"/>
    <lineage>
        <taxon>Eukaryota</taxon>
        <taxon>Fungi</taxon>
        <taxon>Dikarya</taxon>
        <taxon>Basidiomycota</taxon>
        <taxon>Agaricomycotina</taxon>
        <taxon>Agaricomycetes</taxon>
        <taxon>Russulales</taxon>
        <taxon>Russulaceae</taxon>
        <taxon>Multifurca</taxon>
    </lineage>
</organism>
<dbReference type="GO" id="GO:0032259">
    <property type="term" value="P:methylation"/>
    <property type="evidence" value="ECO:0007669"/>
    <property type="project" value="UniProtKB-KW"/>
</dbReference>
<feature type="compositionally biased region" description="Basic and acidic residues" evidence="6">
    <location>
        <begin position="130"/>
        <end position="149"/>
    </location>
</feature>
<dbReference type="EMBL" id="WTXG01000029">
    <property type="protein sequence ID" value="KAI0298360.1"/>
    <property type="molecule type" value="Genomic_DNA"/>
</dbReference>
<dbReference type="SUPFAM" id="SSF53335">
    <property type="entry name" value="S-adenosyl-L-methionine-dependent methyltransferases"/>
    <property type="match status" value="1"/>
</dbReference>
<evidence type="ECO:0000256" key="6">
    <source>
        <dbReference type="SAM" id="MobiDB-lite"/>
    </source>
</evidence>
<dbReference type="AlphaFoldDB" id="A0AAD4M151"/>
<dbReference type="EC" id="2.1.1.22" evidence="2"/>
<dbReference type="InterPro" id="IPR012901">
    <property type="entry name" value="CARME"/>
</dbReference>
<protein>
    <recommendedName>
        <fullName evidence="2">carnosine N-methyltransferase</fullName>
        <ecNumber evidence="2">2.1.1.22</ecNumber>
    </recommendedName>
</protein>
<feature type="region of interest" description="Disordered" evidence="6">
    <location>
        <begin position="129"/>
        <end position="174"/>
    </location>
</feature>
<proteinExistence type="inferred from homology"/>
<reference evidence="7" key="1">
    <citation type="journal article" date="2022" name="New Phytol.">
        <title>Evolutionary transition to the ectomycorrhizal habit in the genomes of a hyperdiverse lineage of mushroom-forming fungi.</title>
        <authorList>
            <person name="Looney B."/>
            <person name="Miyauchi S."/>
            <person name="Morin E."/>
            <person name="Drula E."/>
            <person name="Courty P.E."/>
            <person name="Kohler A."/>
            <person name="Kuo A."/>
            <person name="LaButti K."/>
            <person name="Pangilinan J."/>
            <person name="Lipzen A."/>
            <person name="Riley R."/>
            <person name="Andreopoulos W."/>
            <person name="He G."/>
            <person name="Johnson J."/>
            <person name="Nolan M."/>
            <person name="Tritt A."/>
            <person name="Barry K.W."/>
            <person name="Grigoriev I.V."/>
            <person name="Nagy L.G."/>
            <person name="Hibbett D."/>
            <person name="Henrissat B."/>
            <person name="Matheny P.B."/>
            <person name="Labbe J."/>
            <person name="Martin F.M."/>
        </authorList>
    </citation>
    <scope>NUCLEOTIDE SEQUENCE</scope>
    <source>
        <strain evidence="7">BPL690</strain>
    </source>
</reference>
<evidence type="ECO:0000256" key="5">
    <source>
        <dbReference type="ARBA" id="ARBA00022691"/>
    </source>
</evidence>
<keyword evidence="4" id="KW-0808">Transferase</keyword>
<dbReference type="GO" id="GO:0030735">
    <property type="term" value="F:carnosine N-methyltransferase activity"/>
    <property type="evidence" value="ECO:0007669"/>
    <property type="project" value="UniProtKB-EC"/>
</dbReference>
<dbReference type="Pfam" id="PF07942">
    <property type="entry name" value="CARME"/>
    <property type="match status" value="1"/>
</dbReference>
<comment type="caution">
    <text evidence="7">The sequence shown here is derived from an EMBL/GenBank/DDBJ whole genome shotgun (WGS) entry which is preliminary data.</text>
</comment>
<accession>A0AAD4M151</accession>